<protein>
    <submittedName>
        <fullName evidence="1">Uncharacterized protein</fullName>
    </submittedName>
</protein>
<evidence type="ECO:0000313" key="2">
    <source>
        <dbReference type="Proteomes" id="UP000245626"/>
    </source>
</evidence>
<gene>
    <name evidence="1" type="ORF">IE53DRAFT_207724</name>
</gene>
<reference evidence="1 2" key="1">
    <citation type="journal article" date="2018" name="Mol. Biol. Evol.">
        <title>Broad Genomic Sampling Reveals a Smut Pathogenic Ancestry of the Fungal Clade Ustilaginomycotina.</title>
        <authorList>
            <person name="Kijpornyongpan T."/>
            <person name="Mondo S.J."/>
            <person name="Barry K."/>
            <person name="Sandor L."/>
            <person name="Lee J."/>
            <person name="Lipzen A."/>
            <person name="Pangilinan J."/>
            <person name="LaButti K."/>
            <person name="Hainaut M."/>
            <person name="Henrissat B."/>
            <person name="Grigoriev I.V."/>
            <person name="Spatafora J.W."/>
            <person name="Aime M.C."/>
        </authorList>
    </citation>
    <scope>NUCLEOTIDE SEQUENCE [LARGE SCALE GENOMIC DNA]</scope>
    <source>
        <strain evidence="1 2">SA 807</strain>
    </source>
</reference>
<dbReference type="Proteomes" id="UP000245626">
    <property type="component" value="Unassembled WGS sequence"/>
</dbReference>
<name>A0ACD0NR42_9BASI</name>
<sequence length="844" mass="95348">MPSIFPFLGSGEPRGIEPLRWELDQDCLPDPSHFDSLEELDEWADQRIPTCPSRRGVLIDALVEEEEGRERRRGGSSRLLVCHDFQGGYKERSDRRSYSFEHWSLVETLVYFSHHRISPPPQSWIRAAKRHGTKVLGTLIFEWKESIPDLSLLLRGPERSILALQEEPKFSPHFADQLIQLALERDFQGYLINVEVPLDLGPLVSGKAWAEGVKESTRRFEMRRNAHRLRGWLSYLRRRGQQRFEEQGRRKEEWEVIWYDSVTFPKGDLAWQDALTVENQGFFNVSDAVLTNYTWARPPPPPTDPEEEVDMKTTSTGSGLHPALEMSCKVCDSNGRGREEVYVGIDVFGRNCWGGMESWRSLDMIRGHLNPTSLRGGEERWNKNDGDPKVVGGDPGLSVGLFAPGWTWEHEEPRLERKGGGEEGGARSWEDWFREDLGFWIGRRGIEVLDAKGLAPPSCSSHRNGSNKPIRRYFPHHPPPPLPTSSSHGSEEEEEEPFYLTDFALGSGTGWFWRGWRVFDVSCLGSDAEEDDKIVGYTDPGVTCSKPDLLIDLAVGGGEGGVEVGFDQSQAWHGNVSIKVGIQVERWEGRWLPISTVTLPEGDGTMKVESCVRILPDELDLEEVEIQAGFEEEGGDPVSTSIETDEEGGAGGGWILLRSFQTLGGREGGRRVAKFGIQIRTRSEVKREREDVNDSEKRSRFHLGEISIRRVGKEGGERRSKSIQARFQPIGPGREDGDGEKLDGILEWPDFSPSSHYYDVLLHLIPPLGAKVGSKRIWLATSTRETRRNQLVIQDLPLQPERLSSLPILNPIPAQREEPPHLTEWGFLLEIRSSNQSRFAVCSI</sequence>
<proteinExistence type="predicted"/>
<organism evidence="1 2">
    <name type="scientific">Violaceomyces palustris</name>
    <dbReference type="NCBI Taxonomy" id="1673888"/>
    <lineage>
        <taxon>Eukaryota</taxon>
        <taxon>Fungi</taxon>
        <taxon>Dikarya</taxon>
        <taxon>Basidiomycota</taxon>
        <taxon>Ustilaginomycotina</taxon>
        <taxon>Ustilaginomycetes</taxon>
        <taxon>Violaceomycetales</taxon>
        <taxon>Violaceomycetaceae</taxon>
        <taxon>Violaceomyces</taxon>
    </lineage>
</organism>
<evidence type="ECO:0000313" key="1">
    <source>
        <dbReference type="EMBL" id="PWN48219.1"/>
    </source>
</evidence>
<dbReference type="EMBL" id="KZ820247">
    <property type="protein sequence ID" value="PWN48219.1"/>
    <property type="molecule type" value="Genomic_DNA"/>
</dbReference>
<keyword evidence="2" id="KW-1185">Reference proteome</keyword>
<accession>A0ACD0NR42</accession>